<dbReference type="PROSITE" id="PS50928">
    <property type="entry name" value="ABC_TM1"/>
    <property type="match status" value="1"/>
</dbReference>
<name>A0A7C9GMS2_9SPHN</name>
<dbReference type="GO" id="GO:0005886">
    <property type="term" value="C:plasma membrane"/>
    <property type="evidence" value="ECO:0007669"/>
    <property type="project" value="UniProtKB-SubCell"/>
</dbReference>
<dbReference type="Proteomes" id="UP000481327">
    <property type="component" value="Unassembled WGS sequence"/>
</dbReference>
<reference evidence="9 10" key="1">
    <citation type="submission" date="2019-09" db="EMBL/GenBank/DDBJ databases">
        <title>Polymorphobacter sp. isolated from a lake in China.</title>
        <authorList>
            <person name="Liu Z."/>
        </authorList>
    </citation>
    <scope>NUCLEOTIDE SEQUENCE [LARGE SCALE GENOMIC DNA]</scope>
    <source>
        <strain evidence="9 10">D40P</strain>
    </source>
</reference>
<evidence type="ECO:0000256" key="2">
    <source>
        <dbReference type="ARBA" id="ARBA00022448"/>
    </source>
</evidence>
<feature type="domain" description="ABC transmembrane type-1" evidence="8">
    <location>
        <begin position="97"/>
        <end position="298"/>
    </location>
</feature>
<accession>A0A7C9GMS2</accession>
<keyword evidence="2 7" id="KW-0813">Transport</keyword>
<evidence type="ECO:0000313" key="9">
    <source>
        <dbReference type="EMBL" id="MQT16217.1"/>
    </source>
</evidence>
<comment type="subcellular location">
    <subcellularLocation>
        <location evidence="1 7">Cell membrane</location>
        <topology evidence="1 7">Multi-pass membrane protein</topology>
    </subcellularLocation>
</comment>
<keyword evidence="10" id="KW-1185">Reference proteome</keyword>
<dbReference type="PANTHER" id="PTHR43163">
    <property type="entry name" value="DIPEPTIDE TRANSPORT SYSTEM PERMEASE PROTEIN DPPB-RELATED"/>
    <property type="match status" value="1"/>
</dbReference>
<dbReference type="InterPro" id="IPR000515">
    <property type="entry name" value="MetI-like"/>
</dbReference>
<dbReference type="InterPro" id="IPR035906">
    <property type="entry name" value="MetI-like_sf"/>
</dbReference>
<feature type="transmembrane region" description="Helical" evidence="7">
    <location>
        <begin position="233"/>
        <end position="259"/>
    </location>
</feature>
<feature type="transmembrane region" description="Helical" evidence="7">
    <location>
        <begin position="101"/>
        <end position="124"/>
    </location>
</feature>
<dbReference type="Pfam" id="PF00528">
    <property type="entry name" value="BPD_transp_1"/>
    <property type="match status" value="1"/>
</dbReference>
<dbReference type="RefSeq" id="WP_152576640.1">
    <property type="nucleotide sequence ID" value="NZ_JAATJI010000001.1"/>
</dbReference>
<dbReference type="AlphaFoldDB" id="A0A7C9GMS2"/>
<evidence type="ECO:0000313" key="10">
    <source>
        <dbReference type="Proteomes" id="UP000481327"/>
    </source>
</evidence>
<dbReference type="CDD" id="cd06261">
    <property type="entry name" value="TM_PBP2"/>
    <property type="match status" value="1"/>
</dbReference>
<keyword evidence="4 7" id="KW-0812">Transmembrane</keyword>
<feature type="transmembrane region" description="Helical" evidence="7">
    <location>
        <begin position="179"/>
        <end position="196"/>
    </location>
</feature>
<evidence type="ECO:0000256" key="5">
    <source>
        <dbReference type="ARBA" id="ARBA00022989"/>
    </source>
</evidence>
<dbReference type="SUPFAM" id="SSF161098">
    <property type="entry name" value="MetI-like"/>
    <property type="match status" value="1"/>
</dbReference>
<comment type="caution">
    <text evidence="9">The sequence shown here is derived from an EMBL/GenBank/DDBJ whole genome shotgun (WGS) entry which is preliminary data.</text>
</comment>
<keyword evidence="3" id="KW-1003">Cell membrane</keyword>
<evidence type="ECO:0000256" key="4">
    <source>
        <dbReference type="ARBA" id="ARBA00022692"/>
    </source>
</evidence>
<keyword evidence="6 7" id="KW-0472">Membrane</keyword>
<evidence type="ECO:0000256" key="3">
    <source>
        <dbReference type="ARBA" id="ARBA00022475"/>
    </source>
</evidence>
<feature type="transmembrane region" description="Helical" evidence="7">
    <location>
        <begin position="279"/>
        <end position="301"/>
    </location>
</feature>
<dbReference type="PANTHER" id="PTHR43163:SF6">
    <property type="entry name" value="DIPEPTIDE TRANSPORT SYSTEM PERMEASE PROTEIN DPPB-RELATED"/>
    <property type="match status" value="1"/>
</dbReference>
<sequence>MTIWGAFGRRVVQLLATMLVVSFLVHLALQSNIDSVAVKVLGQYSTEAQRHAWLVENHYDDPLLTRYWRWLGGVMQGDWGMSRHYQERIGVLLRPRLAASALLAGLALAITVPLSLALGVAAGVRAGGPADRAISALAIVTTSVPDFAMAAFLVAIFVLGLGWLPGVSTMADGVAWRELVLPVAVLVLASTGYLARATRASMVEVMGQPHIRMARLKGVGPVRIITHHALRNALLTPVTLIMLQIPWLLSGVIITEVFFAYRGFGTLLYQAALNSDVSLIQAGAMVSVVVVVTSQLLGDLLQRALDPRLRTA</sequence>
<dbReference type="GO" id="GO:0055085">
    <property type="term" value="P:transmembrane transport"/>
    <property type="evidence" value="ECO:0007669"/>
    <property type="project" value="InterPro"/>
</dbReference>
<dbReference type="EMBL" id="WIOL01000001">
    <property type="protein sequence ID" value="MQT16217.1"/>
    <property type="molecule type" value="Genomic_DNA"/>
</dbReference>
<proteinExistence type="inferred from homology"/>
<protein>
    <submittedName>
        <fullName evidence="9">ABC transporter permease subunit</fullName>
    </submittedName>
</protein>
<organism evidence="9 10">
    <name type="scientific">Sandarakinorhabdus fusca</name>
    <dbReference type="NCBI Taxonomy" id="1439888"/>
    <lineage>
        <taxon>Bacteria</taxon>
        <taxon>Pseudomonadati</taxon>
        <taxon>Pseudomonadota</taxon>
        <taxon>Alphaproteobacteria</taxon>
        <taxon>Sphingomonadales</taxon>
        <taxon>Sphingosinicellaceae</taxon>
        <taxon>Sandarakinorhabdus</taxon>
    </lineage>
</organism>
<evidence type="ECO:0000256" key="1">
    <source>
        <dbReference type="ARBA" id="ARBA00004651"/>
    </source>
</evidence>
<feature type="transmembrane region" description="Helical" evidence="7">
    <location>
        <begin position="12"/>
        <end position="29"/>
    </location>
</feature>
<comment type="similarity">
    <text evidence="7">Belongs to the binding-protein-dependent transport system permease family.</text>
</comment>
<evidence type="ECO:0000256" key="6">
    <source>
        <dbReference type="ARBA" id="ARBA00023136"/>
    </source>
</evidence>
<feature type="transmembrane region" description="Helical" evidence="7">
    <location>
        <begin position="136"/>
        <end position="159"/>
    </location>
</feature>
<dbReference type="Gene3D" id="1.10.3720.10">
    <property type="entry name" value="MetI-like"/>
    <property type="match status" value="1"/>
</dbReference>
<keyword evidence="5 7" id="KW-1133">Transmembrane helix</keyword>
<evidence type="ECO:0000256" key="7">
    <source>
        <dbReference type="RuleBase" id="RU363032"/>
    </source>
</evidence>
<evidence type="ECO:0000259" key="8">
    <source>
        <dbReference type="PROSITE" id="PS50928"/>
    </source>
</evidence>
<dbReference type="OrthoDB" id="9807402at2"/>
<gene>
    <name evidence="9" type="ORF">F3168_02955</name>
</gene>